<keyword evidence="1" id="KW-0472">Membrane</keyword>
<evidence type="ECO:0000313" key="2">
    <source>
        <dbReference type="EMBL" id="GAA1919337.1"/>
    </source>
</evidence>
<keyword evidence="1" id="KW-1133">Transmembrane helix</keyword>
<protein>
    <submittedName>
        <fullName evidence="2">Uncharacterized protein</fullName>
    </submittedName>
</protein>
<evidence type="ECO:0000313" key="3">
    <source>
        <dbReference type="Proteomes" id="UP001501343"/>
    </source>
</evidence>
<dbReference type="EMBL" id="BAAAOF010000002">
    <property type="protein sequence ID" value="GAA1919337.1"/>
    <property type="molecule type" value="Genomic_DNA"/>
</dbReference>
<dbReference type="Proteomes" id="UP001501343">
    <property type="component" value="Unassembled WGS sequence"/>
</dbReference>
<feature type="transmembrane region" description="Helical" evidence="1">
    <location>
        <begin position="116"/>
        <end position="134"/>
    </location>
</feature>
<feature type="transmembrane region" description="Helical" evidence="1">
    <location>
        <begin position="85"/>
        <end position="110"/>
    </location>
</feature>
<evidence type="ECO:0000256" key="1">
    <source>
        <dbReference type="SAM" id="Phobius"/>
    </source>
</evidence>
<keyword evidence="3" id="KW-1185">Reference proteome</keyword>
<keyword evidence="1" id="KW-0812">Transmembrane</keyword>
<accession>A0ABP5APK9</accession>
<proteinExistence type="predicted"/>
<sequence>MPTILSISAAFAVGLVGCLLLMRLVDRVDATDLTPSQRWRGPDFFAGLEQRLASDVGGLFVSTVIAIAAAIAPHTLESGTGFLEFWWWVGFAPAAIMFVSGTISAVQLVYPLERGATSWTAVALYYASGLLFLFDVSAGLP</sequence>
<name>A0ABP5APK9_9MICO</name>
<feature type="transmembrane region" description="Helical" evidence="1">
    <location>
        <begin position="51"/>
        <end position="73"/>
    </location>
</feature>
<organism evidence="2 3">
    <name type="scientific">Microbacterium aoyamense</name>
    <dbReference type="NCBI Taxonomy" id="344166"/>
    <lineage>
        <taxon>Bacteria</taxon>
        <taxon>Bacillati</taxon>
        <taxon>Actinomycetota</taxon>
        <taxon>Actinomycetes</taxon>
        <taxon>Micrococcales</taxon>
        <taxon>Microbacteriaceae</taxon>
        <taxon>Microbacterium</taxon>
    </lineage>
</organism>
<reference evidence="3" key="1">
    <citation type="journal article" date="2019" name="Int. J. Syst. Evol. Microbiol.">
        <title>The Global Catalogue of Microorganisms (GCM) 10K type strain sequencing project: providing services to taxonomists for standard genome sequencing and annotation.</title>
        <authorList>
            <consortium name="The Broad Institute Genomics Platform"/>
            <consortium name="The Broad Institute Genome Sequencing Center for Infectious Disease"/>
            <person name="Wu L."/>
            <person name="Ma J."/>
        </authorList>
    </citation>
    <scope>NUCLEOTIDE SEQUENCE [LARGE SCALE GENOMIC DNA]</scope>
    <source>
        <strain evidence="3">JCM 14900</strain>
    </source>
</reference>
<gene>
    <name evidence="2" type="ORF">GCM10009775_09870</name>
</gene>
<comment type="caution">
    <text evidence="2">The sequence shown here is derived from an EMBL/GenBank/DDBJ whole genome shotgun (WGS) entry which is preliminary data.</text>
</comment>